<dbReference type="EMBL" id="RJKN01000001">
    <property type="protein sequence ID" value="ROP45520.1"/>
    <property type="molecule type" value="Genomic_DNA"/>
</dbReference>
<dbReference type="Pfam" id="PF25583">
    <property type="entry name" value="WCX"/>
    <property type="match status" value="1"/>
</dbReference>
<name>A0A3N1HSX0_9ACTN</name>
<dbReference type="PANTHER" id="PTHR34580">
    <property type="match status" value="1"/>
</dbReference>
<dbReference type="Pfam" id="PF13280">
    <property type="entry name" value="WYL"/>
    <property type="match status" value="1"/>
</dbReference>
<proteinExistence type="predicted"/>
<gene>
    <name evidence="5" type="ORF">EDC03_0124</name>
</gene>
<feature type="domain" description="WYL" evidence="2">
    <location>
        <begin position="168"/>
        <end position="234"/>
    </location>
</feature>
<evidence type="ECO:0000313" key="5">
    <source>
        <dbReference type="EMBL" id="ROP45520.1"/>
    </source>
</evidence>
<dbReference type="InterPro" id="IPR028349">
    <property type="entry name" value="PafC-like"/>
</dbReference>
<dbReference type="InterPro" id="IPR026881">
    <property type="entry name" value="WYL_dom"/>
</dbReference>
<organism evidence="5 6">
    <name type="scientific">Pseudokineococcus lusitanus</name>
    <dbReference type="NCBI Taxonomy" id="763993"/>
    <lineage>
        <taxon>Bacteria</taxon>
        <taxon>Bacillati</taxon>
        <taxon>Actinomycetota</taxon>
        <taxon>Actinomycetes</taxon>
        <taxon>Kineosporiales</taxon>
        <taxon>Kineosporiaceae</taxon>
        <taxon>Pseudokineococcus</taxon>
    </lineage>
</organism>
<dbReference type="InterPro" id="IPR051534">
    <property type="entry name" value="CBASS_pafABC_assoc_protein"/>
</dbReference>
<keyword evidence="5" id="KW-0647">Proteasome</keyword>
<feature type="region of interest" description="Disordered" evidence="1">
    <location>
        <begin position="1"/>
        <end position="21"/>
    </location>
</feature>
<dbReference type="GO" id="GO:0000502">
    <property type="term" value="C:proteasome complex"/>
    <property type="evidence" value="ECO:0007669"/>
    <property type="project" value="UniProtKB-KW"/>
</dbReference>
<dbReference type="Proteomes" id="UP000276232">
    <property type="component" value="Unassembled WGS sequence"/>
</dbReference>
<sequence>MSPAARSGPGGGRVSGPPAVAPGAGAADRLSRLLAMVPWLLERQGVALDDAARHFAITTDQLVDDLELLFVCGAPGHMPDDLIEAEWESGRVYLGNADAISRPLRLGQDEALALLVGLRTLADLERPGGGQDAVVQSALAKLSAAAGDAAAAATSVQVDITAGADPGVLAVVRGALARGRRLHLRYLVATRDEVTERDVDPLDLATLDGRWYLQAWCHRSQGLRRFRLDRVLAADELEVAARPPADVADARFGDELFAPDERGPLVVLDLAPAARWVAESVPVEDVAELDAGRDGEPVLRVRLRVVDDAWLRRLVLRLGGAARVVSPPALAAEVAAAARAALAAAGDAPSGPARVDP</sequence>
<evidence type="ECO:0000256" key="1">
    <source>
        <dbReference type="SAM" id="MobiDB-lite"/>
    </source>
</evidence>
<evidence type="ECO:0000313" key="6">
    <source>
        <dbReference type="Proteomes" id="UP000276232"/>
    </source>
</evidence>
<dbReference type="PROSITE" id="PS52050">
    <property type="entry name" value="WYL"/>
    <property type="match status" value="1"/>
</dbReference>
<accession>A0A3N1HSX0</accession>
<evidence type="ECO:0000259" key="2">
    <source>
        <dbReference type="Pfam" id="PF13280"/>
    </source>
</evidence>
<dbReference type="InterPro" id="IPR057727">
    <property type="entry name" value="WCX_dom"/>
</dbReference>
<evidence type="ECO:0000259" key="4">
    <source>
        <dbReference type="Pfam" id="PF25583"/>
    </source>
</evidence>
<protein>
    <submittedName>
        <fullName evidence="5">Proteasome accessory factor C</fullName>
    </submittedName>
</protein>
<feature type="domain" description="WCX" evidence="4">
    <location>
        <begin position="266"/>
        <end position="342"/>
    </location>
</feature>
<comment type="caution">
    <text evidence="5">The sequence shown here is derived from an EMBL/GenBank/DDBJ whole genome shotgun (WGS) entry which is preliminary data.</text>
</comment>
<evidence type="ECO:0000259" key="3">
    <source>
        <dbReference type="Pfam" id="PF19187"/>
    </source>
</evidence>
<dbReference type="InterPro" id="IPR043839">
    <property type="entry name" value="PafC_HTH"/>
</dbReference>
<reference evidence="5 6" key="1">
    <citation type="journal article" date="2015" name="Stand. Genomic Sci.">
        <title>Genomic Encyclopedia of Bacterial and Archaeal Type Strains, Phase III: the genomes of soil and plant-associated and newly described type strains.</title>
        <authorList>
            <person name="Whitman W.B."/>
            <person name="Woyke T."/>
            <person name="Klenk H.P."/>
            <person name="Zhou Y."/>
            <person name="Lilburn T.G."/>
            <person name="Beck B.J."/>
            <person name="De Vos P."/>
            <person name="Vandamme P."/>
            <person name="Eisen J.A."/>
            <person name="Garrity G."/>
            <person name="Hugenholtz P."/>
            <person name="Kyrpides N.C."/>
        </authorList>
    </citation>
    <scope>NUCLEOTIDE SEQUENCE [LARGE SCALE GENOMIC DNA]</scope>
    <source>
        <strain evidence="5 6">CECT 7306</strain>
    </source>
</reference>
<dbReference type="PANTHER" id="PTHR34580:SF1">
    <property type="entry name" value="PROTEIN PAFC"/>
    <property type="match status" value="1"/>
</dbReference>
<dbReference type="PIRSF" id="PIRSF016838">
    <property type="entry name" value="PafC"/>
    <property type="match status" value="1"/>
</dbReference>
<dbReference type="InParanoid" id="A0A3N1HSX0"/>
<dbReference type="AlphaFoldDB" id="A0A3N1HSX0"/>
<keyword evidence="6" id="KW-1185">Reference proteome</keyword>
<dbReference type="RefSeq" id="WP_199719819.1">
    <property type="nucleotide sequence ID" value="NZ_RJKN01000001.1"/>
</dbReference>
<dbReference type="Pfam" id="PF19187">
    <property type="entry name" value="HTH_PafC"/>
    <property type="match status" value="1"/>
</dbReference>
<feature type="domain" description="PafC HTH" evidence="3">
    <location>
        <begin position="28"/>
        <end position="143"/>
    </location>
</feature>